<evidence type="ECO:0000313" key="3">
    <source>
        <dbReference type="Proteomes" id="UP000034883"/>
    </source>
</evidence>
<proteinExistence type="predicted"/>
<gene>
    <name evidence="2" type="ORF">DB32_002727</name>
</gene>
<protein>
    <submittedName>
        <fullName evidence="2">Uncharacterized protein</fullName>
    </submittedName>
</protein>
<sequence>MTSRPAPRAPRRSGSASRTTPRAAATRQTSLDRRSSDTRDAPHEPRPALRVPARRAARAPTGAPRTRATPRTSLDRRSPDARGAPHEPRPALRGHARRPTRASTGAPPDPPPRASRRDLYSFVPCPTK</sequence>
<dbReference type="Proteomes" id="UP000034883">
    <property type="component" value="Chromosome"/>
</dbReference>
<name>A0A0F6YH73_9BACT</name>
<organism evidence="2 3">
    <name type="scientific">Sandaracinus amylolyticus</name>
    <dbReference type="NCBI Taxonomy" id="927083"/>
    <lineage>
        <taxon>Bacteria</taxon>
        <taxon>Pseudomonadati</taxon>
        <taxon>Myxococcota</taxon>
        <taxon>Polyangia</taxon>
        <taxon>Polyangiales</taxon>
        <taxon>Sandaracinaceae</taxon>
        <taxon>Sandaracinus</taxon>
    </lineage>
</organism>
<evidence type="ECO:0000256" key="1">
    <source>
        <dbReference type="SAM" id="MobiDB-lite"/>
    </source>
</evidence>
<dbReference type="EMBL" id="CP011125">
    <property type="protein sequence ID" value="AKF05578.1"/>
    <property type="molecule type" value="Genomic_DNA"/>
</dbReference>
<feature type="compositionally biased region" description="Low complexity" evidence="1">
    <location>
        <begin position="1"/>
        <end position="27"/>
    </location>
</feature>
<feature type="region of interest" description="Disordered" evidence="1">
    <location>
        <begin position="1"/>
        <end position="128"/>
    </location>
</feature>
<keyword evidence="3" id="KW-1185">Reference proteome</keyword>
<dbReference type="KEGG" id="samy:DB32_002727"/>
<evidence type="ECO:0000313" key="2">
    <source>
        <dbReference type="EMBL" id="AKF05578.1"/>
    </source>
</evidence>
<feature type="compositionally biased region" description="Basic and acidic residues" evidence="1">
    <location>
        <begin position="30"/>
        <end position="47"/>
    </location>
</feature>
<feature type="compositionally biased region" description="Basic and acidic residues" evidence="1">
    <location>
        <begin position="73"/>
        <end position="90"/>
    </location>
</feature>
<reference evidence="2 3" key="1">
    <citation type="submission" date="2015-03" db="EMBL/GenBank/DDBJ databases">
        <title>Genome assembly of Sandaracinus amylolyticus DSM 53668.</title>
        <authorList>
            <person name="Sharma G."/>
            <person name="Subramanian S."/>
        </authorList>
    </citation>
    <scope>NUCLEOTIDE SEQUENCE [LARGE SCALE GENOMIC DNA]</scope>
    <source>
        <strain evidence="2 3">DSM 53668</strain>
    </source>
</reference>
<dbReference type="STRING" id="927083.DB32_002727"/>
<feature type="compositionally biased region" description="Low complexity" evidence="1">
    <location>
        <begin position="58"/>
        <end position="72"/>
    </location>
</feature>
<accession>A0A0F6YH73</accession>
<dbReference type="AlphaFoldDB" id="A0A0F6YH73"/>